<organism evidence="2 3">
    <name type="scientific">Brevundimonas subvibrioides</name>
    <dbReference type="NCBI Taxonomy" id="74313"/>
    <lineage>
        <taxon>Bacteria</taxon>
        <taxon>Pseudomonadati</taxon>
        <taxon>Pseudomonadota</taxon>
        <taxon>Alphaproteobacteria</taxon>
        <taxon>Caulobacterales</taxon>
        <taxon>Caulobacteraceae</taxon>
        <taxon>Brevundimonas</taxon>
    </lineage>
</organism>
<evidence type="ECO:0000313" key="2">
    <source>
        <dbReference type="EMBL" id="OYX34750.1"/>
    </source>
</evidence>
<dbReference type="AlphaFoldDB" id="A0A258FQ79"/>
<dbReference type="EMBL" id="NCEB01000007">
    <property type="protein sequence ID" value="OYX34750.1"/>
    <property type="molecule type" value="Genomic_DNA"/>
</dbReference>
<dbReference type="SUPFAM" id="SSF56935">
    <property type="entry name" value="Porins"/>
    <property type="match status" value="1"/>
</dbReference>
<accession>A0A258FQ79</accession>
<dbReference type="Proteomes" id="UP000215595">
    <property type="component" value="Unassembled WGS sequence"/>
</dbReference>
<dbReference type="Pfam" id="PF10082">
    <property type="entry name" value="BBP2_2"/>
    <property type="match status" value="1"/>
</dbReference>
<keyword evidence="1" id="KW-0732">Signal</keyword>
<proteinExistence type="predicted"/>
<gene>
    <name evidence="2" type="ORF">B7Z01_04185</name>
</gene>
<dbReference type="InterPro" id="IPR018759">
    <property type="entry name" value="BBP2_2"/>
</dbReference>
<evidence type="ECO:0000256" key="1">
    <source>
        <dbReference type="SAM" id="SignalP"/>
    </source>
</evidence>
<comment type="caution">
    <text evidence="2">The sequence shown here is derived from an EMBL/GenBank/DDBJ whole genome shotgun (WGS) entry which is preliminary data.</text>
</comment>
<protein>
    <recommendedName>
        <fullName evidence="4">Outer membrane beta-barrel protein</fullName>
    </recommendedName>
</protein>
<name>A0A258FQ79_9CAUL</name>
<evidence type="ECO:0008006" key="4">
    <source>
        <dbReference type="Google" id="ProtNLM"/>
    </source>
</evidence>
<feature type="chain" id="PRO_5012671933" description="Outer membrane beta-barrel protein" evidence="1">
    <location>
        <begin position="19"/>
        <end position="436"/>
    </location>
</feature>
<evidence type="ECO:0000313" key="3">
    <source>
        <dbReference type="Proteomes" id="UP000215595"/>
    </source>
</evidence>
<feature type="signal peptide" evidence="1">
    <location>
        <begin position="1"/>
        <end position="18"/>
    </location>
</feature>
<reference evidence="2 3" key="1">
    <citation type="submission" date="2017-03" db="EMBL/GenBank/DDBJ databases">
        <title>Lifting the veil on microbial sulfur biogeochemistry in mining wastewaters.</title>
        <authorList>
            <person name="Kantor R.S."/>
            <person name="Colenbrander Nelson T."/>
            <person name="Marshall S."/>
            <person name="Bennett D."/>
            <person name="Apte S."/>
            <person name="Camacho D."/>
            <person name="Thomas B.C."/>
            <person name="Warren L.A."/>
            <person name="Banfield J.F."/>
        </authorList>
    </citation>
    <scope>NUCLEOTIDE SEQUENCE [LARGE SCALE GENOMIC DNA]</scope>
    <source>
        <strain evidence="2">32-69-9</strain>
    </source>
</reference>
<sequence length="436" mass="46465">MPTRTSRLALFVSLVAWASAGVAQSQSTSSSISAAQSQSGDMFARDRSVAVTARPRPGYEALGLSAGTFGVFPSLQIDAEHNDNVFAVATGADSDWIVRLKPEVQIESGWSRHSLAAYARANISRYQDFDAENFEDWSVGASGRLDITRAANIAAGYDYASVTEPRTSSNAPASTREPVSYALDSAFLAASRVSGRIKLSARGDVRTFDYEDAVTLGGTVIDQDNRDRTITSLTGRADVALSPATALFVQATTNTRDYDTATSVLLPARDSDGYELLAGANFEVGAVTRGEIAVGYISQEFDAAVYDKIDGFGARAQLEWFPTQLTTVTGYASRTIEDSGIAGSGGYLSSSAGVRIDHELRRNVLLNANASLSRDDYEGIAREDDRLQVSVGGTYLLNRNLGISVSASHFEQTSSGLAAGSEFDVNRLTATLVAQF</sequence>